<comment type="caution">
    <text evidence="1">The sequence shown here is derived from an EMBL/GenBank/DDBJ whole genome shotgun (WGS) entry which is preliminary data.</text>
</comment>
<reference evidence="1" key="1">
    <citation type="journal article" date="2020" name="New Phytol.">
        <title>Comparative genomics reveals dynamic genome evolution in host specialist ectomycorrhizal fungi.</title>
        <authorList>
            <person name="Lofgren L.A."/>
            <person name="Nguyen N.H."/>
            <person name="Vilgalys R."/>
            <person name="Ruytinx J."/>
            <person name="Liao H.L."/>
            <person name="Branco S."/>
            <person name="Kuo A."/>
            <person name="LaButti K."/>
            <person name="Lipzen A."/>
            <person name="Andreopoulos W."/>
            <person name="Pangilinan J."/>
            <person name="Riley R."/>
            <person name="Hundley H."/>
            <person name="Na H."/>
            <person name="Barry K."/>
            <person name="Grigoriev I.V."/>
            <person name="Stajich J.E."/>
            <person name="Kennedy P.G."/>
        </authorList>
    </citation>
    <scope>NUCLEOTIDE SEQUENCE</scope>
    <source>
        <strain evidence="1">FC423</strain>
    </source>
</reference>
<dbReference type="GeneID" id="64703257"/>
<accession>A0A9P7FGB9</accession>
<gene>
    <name evidence="1" type="ORF">F5147DRAFT_768751</name>
</gene>
<dbReference type="AlphaFoldDB" id="A0A9P7FGB9"/>
<name>A0A9P7FGB9_9AGAM</name>
<evidence type="ECO:0000313" key="1">
    <source>
        <dbReference type="EMBL" id="KAG2117376.1"/>
    </source>
</evidence>
<organism evidence="1 2">
    <name type="scientific">Suillus discolor</name>
    <dbReference type="NCBI Taxonomy" id="1912936"/>
    <lineage>
        <taxon>Eukaryota</taxon>
        <taxon>Fungi</taxon>
        <taxon>Dikarya</taxon>
        <taxon>Basidiomycota</taxon>
        <taxon>Agaricomycotina</taxon>
        <taxon>Agaricomycetes</taxon>
        <taxon>Agaricomycetidae</taxon>
        <taxon>Boletales</taxon>
        <taxon>Suillineae</taxon>
        <taxon>Suillaceae</taxon>
        <taxon>Suillus</taxon>
    </lineage>
</organism>
<proteinExistence type="predicted"/>
<dbReference type="EMBL" id="JABBWM010000005">
    <property type="protein sequence ID" value="KAG2117376.1"/>
    <property type="molecule type" value="Genomic_DNA"/>
</dbReference>
<protein>
    <submittedName>
        <fullName evidence="1">Uncharacterized protein</fullName>
    </submittedName>
</protein>
<dbReference type="Proteomes" id="UP000823399">
    <property type="component" value="Unassembled WGS sequence"/>
</dbReference>
<sequence>MPVWNQTHYSRDPTVDGLKETLAIIPPPELLANINDIQERWKVAVLASLVHQLHNDGSSQPGPTQQTNQQQRMNLWQMRTDHMKTILALIFDLCTALDRLTGGSTLFFHHPENEELHQIVAELSQLFIKCFAMPLAHRFATCHTLNNWPASSGSSHPSGSLAQLIGLNTILLSVVPQGLPLTWNTKAVPIFSAPADPNTSNIQAIDLWNATKRPVVVYESEDEDDGYPDTSPITPIRNKSVAVPSAVKVSKQRALQSPSPQAVKPSSSLQRTIPLLRVQHEVLRSFGPEMEEVINTLGLPDTLHTICANIEKASLPKWWVVKLTEEAGFSVEQAEAISEAMLQDAGLFSCA</sequence>
<keyword evidence="2" id="KW-1185">Reference proteome</keyword>
<dbReference type="RefSeq" id="XP_041298265.1">
    <property type="nucleotide sequence ID" value="XM_041440998.1"/>
</dbReference>
<evidence type="ECO:0000313" key="2">
    <source>
        <dbReference type="Proteomes" id="UP000823399"/>
    </source>
</evidence>
<dbReference type="OrthoDB" id="2690792at2759"/>